<evidence type="ECO:0000313" key="2">
    <source>
        <dbReference type="Proteomes" id="UP001055104"/>
    </source>
</evidence>
<dbReference type="EMBL" id="BQOB01000001">
    <property type="protein sequence ID" value="GKH83684.1"/>
    <property type="molecule type" value="Genomic_DNA"/>
</dbReference>
<dbReference type="AlphaFoldDB" id="A0AA37NJN5"/>
<protein>
    <submittedName>
        <fullName evidence="1">Uncharacterized protein</fullName>
    </submittedName>
</protein>
<organism evidence="1 2">
    <name type="scientific">Phocaeicola dorei</name>
    <dbReference type="NCBI Taxonomy" id="357276"/>
    <lineage>
        <taxon>Bacteria</taxon>
        <taxon>Pseudomonadati</taxon>
        <taxon>Bacteroidota</taxon>
        <taxon>Bacteroidia</taxon>
        <taxon>Bacteroidales</taxon>
        <taxon>Bacteroidaceae</taxon>
        <taxon>Phocaeicola</taxon>
    </lineage>
</organism>
<accession>A0AA37NJN5</accession>
<reference evidence="1" key="1">
    <citation type="submission" date="2022-01" db="EMBL/GenBank/DDBJ databases">
        <title>Novel bile acid biosynthetic pathways are enriched in the microbiome of centenarians.</title>
        <authorList>
            <person name="Sato Y."/>
            <person name="Atarashi K."/>
            <person name="Plichta R.D."/>
            <person name="Arai Y."/>
            <person name="Sasajima S."/>
            <person name="Kearney M.S."/>
            <person name="Suda W."/>
            <person name="Takeshita K."/>
            <person name="Sasaki T."/>
            <person name="Okamoto S."/>
            <person name="Skelly N.A."/>
            <person name="Okamura Y."/>
            <person name="Vlamakis H."/>
            <person name="Li Y."/>
            <person name="Tanoue T."/>
            <person name="Takei H."/>
            <person name="Nittono H."/>
            <person name="Narushima S."/>
            <person name="Irie J."/>
            <person name="Itoh H."/>
            <person name="Moriya K."/>
            <person name="Sugiura Y."/>
            <person name="Suematsu M."/>
            <person name="Moritoki N."/>
            <person name="Shibata S."/>
            <person name="Littman R.D."/>
            <person name="Fischbach A.M."/>
            <person name="Uwamino Y."/>
            <person name="Inoue T."/>
            <person name="Honda A."/>
            <person name="Hattori M."/>
            <person name="Murai T."/>
            <person name="Xavier J.R."/>
            <person name="Hirose N."/>
            <person name="Honda K."/>
        </authorList>
    </citation>
    <scope>NUCLEOTIDE SEQUENCE</scope>
    <source>
        <strain evidence="1">CE91-St7</strain>
    </source>
</reference>
<name>A0AA37NJN5_9BACT</name>
<gene>
    <name evidence="1" type="ORF">CE91St7_45680</name>
</gene>
<evidence type="ECO:0000313" key="1">
    <source>
        <dbReference type="EMBL" id="GKH83684.1"/>
    </source>
</evidence>
<proteinExistence type="predicted"/>
<comment type="caution">
    <text evidence="1">The sequence shown here is derived from an EMBL/GenBank/DDBJ whole genome shotgun (WGS) entry which is preliminary data.</text>
</comment>
<sequence length="39" mass="4490">METNNMEMYEAPKVEVIEVEVEKGFAVSGGTEDYDQHPW</sequence>
<dbReference type="Proteomes" id="UP001055104">
    <property type="component" value="Unassembled WGS sequence"/>
</dbReference>